<evidence type="ECO:0000313" key="4">
    <source>
        <dbReference type="RefSeq" id="XP_014663368.1"/>
    </source>
</evidence>
<dbReference type="RefSeq" id="XP_014663368.1">
    <property type="nucleotide sequence ID" value="XM_014807882.1"/>
</dbReference>
<dbReference type="GeneID" id="106806040"/>
<feature type="compositionally biased region" description="Polar residues" evidence="1">
    <location>
        <begin position="705"/>
        <end position="718"/>
    </location>
</feature>
<feature type="region of interest" description="Disordered" evidence="1">
    <location>
        <begin position="278"/>
        <end position="300"/>
    </location>
</feature>
<feature type="region of interest" description="Disordered" evidence="1">
    <location>
        <begin position="215"/>
        <end position="258"/>
    </location>
</feature>
<dbReference type="Proteomes" id="UP000695022">
    <property type="component" value="Unplaced"/>
</dbReference>
<feature type="signal peptide" evidence="2">
    <location>
        <begin position="1"/>
        <end position="23"/>
    </location>
</feature>
<proteinExistence type="predicted"/>
<evidence type="ECO:0000256" key="2">
    <source>
        <dbReference type="SAM" id="SignalP"/>
    </source>
</evidence>
<feature type="chain" id="PRO_5046256466" evidence="2">
    <location>
        <begin position="24"/>
        <end position="880"/>
    </location>
</feature>
<accession>A0ABM1DTU7</accession>
<reference evidence="4" key="1">
    <citation type="submission" date="2025-08" db="UniProtKB">
        <authorList>
            <consortium name="RefSeq"/>
        </authorList>
    </citation>
    <scope>IDENTIFICATION</scope>
</reference>
<name>A0ABM1DTU7_PRICU</name>
<protein>
    <submittedName>
        <fullName evidence="4">Uncharacterized protein LOC106806040</fullName>
    </submittedName>
</protein>
<gene>
    <name evidence="4" type="primary">LOC106806040</name>
</gene>
<evidence type="ECO:0000256" key="1">
    <source>
        <dbReference type="SAM" id="MobiDB-lite"/>
    </source>
</evidence>
<keyword evidence="2" id="KW-0732">Signal</keyword>
<feature type="compositionally biased region" description="Polar residues" evidence="1">
    <location>
        <begin position="446"/>
        <end position="455"/>
    </location>
</feature>
<evidence type="ECO:0000313" key="3">
    <source>
        <dbReference type="Proteomes" id="UP000695022"/>
    </source>
</evidence>
<feature type="region of interest" description="Disordered" evidence="1">
    <location>
        <begin position="705"/>
        <end position="825"/>
    </location>
</feature>
<feature type="region of interest" description="Disordered" evidence="1">
    <location>
        <begin position="420"/>
        <end position="624"/>
    </location>
</feature>
<keyword evidence="3" id="KW-1185">Reference proteome</keyword>
<organism evidence="3 4">
    <name type="scientific">Priapulus caudatus</name>
    <name type="common">Priapulid worm</name>
    <dbReference type="NCBI Taxonomy" id="37621"/>
    <lineage>
        <taxon>Eukaryota</taxon>
        <taxon>Metazoa</taxon>
        <taxon>Ecdysozoa</taxon>
        <taxon>Scalidophora</taxon>
        <taxon>Priapulida</taxon>
        <taxon>Priapulimorpha</taxon>
        <taxon>Priapulimorphida</taxon>
        <taxon>Priapulidae</taxon>
        <taxon>Priapulus</taxon>
    </lineage>
</organism>
<sequence length="880" mass="94662">MNVFRKFALLVGLLGVVVAAARGASLRHSAVYAYPTDAGSKPFLTPTKEEPDAAAALASARNTLLANASRINALNTPSVQQLLLTNSDGTSDRVRHSSHTDSVLHVGRLRDVGDVEPISAMFQQVVRGSAQLGNRVYRRINSPTVQLAAGKELRSGIYKPLVASRSHEAIIVVSASPDVNLVTVGDARAALAAHARLLLDVFATVRFQQDGRDVDRKLLHPQPPLAARLAGGDSRPPDTETTARPKGGKRKLGDINRYRRTRGRQLSPLRITVGRNRLYNADPSNDAGRGRTPAASAGRRPARKLVGNVGNTLATRARSSIIENTRQQDARPDTDPTGLNAVDSSESAIAAAPVPVPVPALLRVANAARLTDATDSRVPTMTTTTTTNYALLNAKRYAAIKARLSSRPNVMKLVRRRLADSHTLQPDQSSSSSDSRRPAAGRQVQLAGQTTSSAGRRQHEQRAVTRASAGRRQYEQPAVARASAGRRQYDQPAVARASSGRRQYDQPAVARASAGRRQHEQRAVTQASAGRRQHEQPAVARASAGHRQHEQPAVARASAGRRQYEQLAVALASAGRRQHEQPAVARASAGRRQHEQPAVARASIENTRQQDARPDTDPAGLNAVESSESAVVSAITAAPVPVPVLLRVANAARLTDATDSRAPTTTTTTTTTNDALLNAEKYAAIKARLSSRPNAMERVRRRLANSYTLQPDQSSSSSDARRPAVGRQVQLAGQTTSSARRRQHEQRAVTRASAGRRQHEQPAVARASAGRRQYEQPAIARASAGRRQHEQPAVARASAGRRQHEQPAVARASSRGNTNNVLPPLRATLRAGGGRWPKYYRNAVGDNFVVAPASSFWFDVALNIGNELEQGIELALTRLP</sequence>